<gene>
    <name evidence="3" type="ORF">FJM51_16120</name>
</gene>
<comment type="caution">
    <text evidence="3">The sequence shown here is derived from an EMBL/GenBank/DDBJ whole genome shotgun (WGS) entry which is preliminary data.</text>
</comment>
<evidence type="ECO:0000256" key="2">
    <source>
        <dbReference type="ARBA" id="ARBA00022801"/>
    </source>
</evidence>
<sequence length="397" mass="40965">MNSDFARAMSRATEAVRASDPAGATAIIQAALAGRFGEPASAARPASGARREPAFRIAPDVVEAEVVEPAAPPRSRSGPGRRGLREVVRSLRTGRALFEGLGTRLPGGPAPLPEVPEGARYLWREHACAAGTRRYRLFTPSCPASDLRGLVVMLHGCKQNPDDFATGTGMNALAETERLLVAYPEQPGAANVSGCWNWFEPGHQGREAGEPAILASLARALATEFGLPPGRTFAAGLSAGGAMAAVLAETHPDVFAAVGVHSGLPRGSARDVASAFAAMRGQGGATAGPRAGAARAIVFHGGADRVVHPANAEALAARWHDGAGERVERGATGGRGWRRVRSGGADTPRFECWLVDGAGHAWSGGNAAGSFTDPEGPSASAEMLRFFLAVPPDPDAA</sequence>
<keyword evidence="4" id="KW-1185">Reference proteome</keyword>
<dbReference type="Pfam" id="PF10503">
    <property type="entry name" value="Esterase_PHB"/>
    <property type="match status" value="1"/>
</dbReference>
<organism evidence="3 4">
    <name type="scientific">Amaricoccus solimangrovi</name>
    <dbReference type="NCBI Taxonomy" id="2589815"/>
    <lineage>
        <taxon>Bacteria</taxon>
        <taxon>Pseudomonadati</taxon>
        <taxon>Pseudomonadota</taxon>
        <taxon>Alphaproteobacteria</taxon>
        <taxon>Rhodobacterales</taxon>
        <taxon>Paracoccaceae</taxon>
        <taxon>Amaricoccus</taxon>
    </lineage>
</organism>
<reference evidence="3 4" key="1">
    <citation type="submission" date="2019-06" db="EMBL/GenBank/DDBJ databases">
        <title>A novel bacterium of genus Amaricoccus, isolated from marine sediment.</title>
        <authorList>
            <person name="Huang H."/>
            <person name="Mo K."/>
            <person name="Hu Y."/>
        </authorList>
    </citation>
    <scope>NUCLEOTIDE SEQUENCE [LARGE SCALE GENOMIC DNA]</scope>
    <source>
        <strain evidence="3 4">HB172011</strain>
    </source>
</reference>
<dbReference type="GO" id="GO:0005576">
    <property type="term" value="C:extracellular region"/>
    <property type="evidence" value="ECO:0007669"/>
    <property type="project" value="InterPro"/>
</dbReference>
<dbReference type="OrthoDB" id="9767239at2"/>
<dbReference type="InterPro" id="IPR050955">
    <property type="entry name" value="Plant_Biomass_Hydrol_Est"/>
</dbReference>
<evidence type="ECO:0000256" key="1">
    <source>
        <dbReference type="ARBA" id="ARBA00022729"/>
    </source>
</evidence>
<dbReference type="EMBL" id="VFRP01000018">
    <property type="protein sequence ID" value="TPE48952.1"/>
    <property type="molecule type" value="Genomic_DNA"/>
</dbReference>
<dbReference type="PANTHER" id="PTHR43037">
    <property type="entry name" value="UNNAMED PRODUCT-RELATED"/>
    <property type="match status" value="1"/>
</dbReference>
<dbReference type="NCBIfam" id="TIGR01840">
    <property type="entry name" value="esterase_phb"/>
    <property type="match status" value="1"/>
</dbReference>
<name>A0A501WJK0_9RHOB</name>
<dbReference type="Gene3D" id="3.40.50.1820">
    <property type="entry name" value="alpha/beta hydrolase"/>
    <property type="match status" value="1"/>
</dbReference>
<evidence type="ECO:0000313" key="4">
    <source>
        <dbReference type="Proteomes" id="UP000319255"/>
    </source>
</evidence>
<dbReference type="AlphaFoldDB" id="A0A501WJK0"/>
<proteinExistence type="predicted"/>
<dbReference type="GO" id="GO:0016787">
    <property type="term" value="F:hydrolase activity"/>
    <property type="evidence" value="ECO:0007669"/>
    <property type="project" value="UniProtKB-KW"/>
</dbReference>
<dbReference type="SUPFAM" id="SSF53474">
    <property type="entry name" value="alpha/beta-Hydrolases"/>
    <property type="match status" value="2"/>
</dbReference>
<keyword evidence="2" id="KW-0378">Hydrolase</keyword>
<evidence type="ECO:0000313" key="3">
    <source>
        <dbReference type="EMBL" id="TPE48952.1"/>
    </source>
</evidence>
<dbReference type="InterPro" id="IPR029058">
    <property type="entry name" value="AB_hydrolase_fold"/>
</dbReference>
<protein>
    <submittedName>
        <fullName evidence="3">PHB depolymerase family esterase</fullName>
    </submittedName>
</protein>
<keyword evidence="1" id="KW-0732">Signal</keyword>
<accession>A0A501WJK0</accession>
<dbReference type="InterPro" id="IPR010126">
    <property type="entry name" value="Esterase_phb"/>
</dbReference>
<dbReference type="Proteomes" id="UP000319255">
    <property type="component" value="Unassembled WGS sequence"/>
</dbReference>
<dbReference type="RefSeq" id="WP_140455169.1">
    <property type="nucleotide sequence ID" value="NZ_VFRP01000018.1"/>
</dbReference>
<dbReference type="PANTHER" id="PTHR43037:SF1">
    <property type="entry name" value="BLL1128 PROTEIN"/>
    <property type="match status" value="1"/>
</dbReference>